<dbReference type="AlphaFoldDB" id="G7DYQ3"/>
<organism evidence="6 7">
    <name type="scientific">Mixia osmundae (strain CBS 9802 / IAM 14324 / JCM 22182 / KY 12970)</name>
    <dbReference type="NCBI Taxonomy" id="764103"/>
    <lineage>
        <taxon>Eukaryota</taxon>
        <taxon>Fungi</taxon>
        <taxon>Dikarya</taxon>
        <taxon>Basidiomycota</taxon>
        <taxon>Pucciniomycotina</taxon>
        <taxon>Mixiomycetes</taxon>
        <taxon>Mixiales</taxon>
        <taxon>Mixiaceae</taxon>
        <taxon>Mixia</taxon>
    </lineage>
</organism>
<protein>
    <recommendedName>
        <fullName evidence="5">DHHA2 domain-containing protein</fullName>
    </recommendedName>
</protein>
<dbReference type="InterPro" id="IPR038222">
    <property type="entry name" value="DHHA2_dom_sf"/>
</dbReference>
<dbReference type="GO" id="GO:0005737">
    <property type="term" value="C:cytoplasm"/>
    <property type="evidence" value="ECO:0007669"/>
    <property type="project" value="InterPro"/>
</dbReference>
<comment type="caution">
    <text evidence="6">The sequence shown here is derived from an EMBL/GenBank/DDBJ whole genome shotgun (WGS) entry which is preliminary data.</text>
</comment>
<keyword evidence="2" id="KW-0479">Metal-binding</keyword>
<dbReference type="RefSeq" id="XP_014570197.1">
    <property type="nucleotide sequence ID" value="XM_014714711.1"/>
</dbReference>
<dbReference type="Gene3D" id="3.90.1640.10">
    <property type="entry name" value="inorganic pyrophosphatase (n-terminal core)"/>
    <property type="match status" value="1"/>
</dbReference>
<evidence type="ECO:0000259" key="5">
    <source>
        <dbReference type="SMART" id="SM01131"/>
    </source>
</evidence>
<dbReference type="EMBL" id="BABT02000062">
    <property type="protein sequence ID" value="GAA95713.1"/>
    <property type="molecule type" value="Genomic_DNA"/>
</dbReference>
<evidence type="ECO:0000256" key="2">
    <source>
        <dbReference type="ARBA" id="ARBA00022723"/>
    </source>
</evidence>
<dbReference type="Gene3D" id="3.10.310.20">
    <property type="entry name" value="DHHA2 domain"/>
    <property type="match status" value="1"/>
</dbReference>
<dbReference type="eggNOG" id="KOG4129">
    <property type="taxonomic scope" value="Eukaryota"/>
</dbReference>
<accession>G7DYQ3</accession>
<evidence type="ECO:0000256" key="4">
    <source>
        <dbReference type="ARBA" id="ARBA00023211"/>
    </source>
</evidence>
<dbReference type="PANTHER" id="PTHR12112:SF39">
    <property type="entry name" value="EG:152A3.5 PROTEIN (FBGN0003116_PN PROTEIN)"/>
    <property type="match status" value="1"/>
</dbReference>
<dbReference type="Pfam" id="PF01368">
    <property type="entry name" value="DHH"/>
    <property type="match status" value="1"/>
</dbReference>
<dbReference type="GO" id="GO:0004309">
    <property type="term" value="F:exopolyphosphatase activity"/>
    <property type="evidence" value="ECO:0007669"/>
    <property type="project" value="TreeGrafter"/>
</dbReference>
<keyword evidence="3" id="KW-0378">Hydrolase</keyword>
<dbReference type="InParanoid" id="G7DYQ3"/>
<sequence length="415" mass="46111">MSTSAAPSLTSFLASSKRDFLAQLKTRQGLDQWTLATGNEAGDLDSIASAVGFAYLASQRGSKRKYAALCRTNVRDHYLRPENVWALEQVGLDPAEHLISLEELPQPIDSLGVQFALVDHNKLGAEFGGSAVEAIIDHHDDEGLYKSASPRDIQIPTGSCSSLIARHFRSETIPMQLADLLISAILIDTNNLKPAPEGKAVGTDREAMELLAPLSSLSGAVALHGKVFAQSLEVSAALSDRNRRLKAEKNNINSLSTRDLLRRDYKEYESDQGWRYGLSSSPLGLHEWLSRENHGWESMLEDLRAWAEERRLDLFGVLTSFGTTDEEQSKGLEKHAREVLLISTKGQADIALDAMHESPDMRFGEWVWSSEEDFRSKTKDQPIRVWQQLDLKATRKQVAPALKHVVENQLSGRRA</sequence>
<evidence type="ECO:0000313" key="7">
    <source>
        <dbReference type="Proteomes" id="UP000009131"/>
    </source>
</evidence>
<dbReference type="HOGENOM" id="CLU_019358_1_1_1"/>
<dbReference type="OrthoDB" id="374045at2759"/>
<name>G7DYQ3_MIXOS</name>
<comment type="cofactor">
    <cofactor evidence="1">
        <name>Mn(2+)</name>
        <dbReference type="ChEBI" id="CHEBI:29035"/>
    </cofactor>
</comment>
<dbReference type="FunCoup" id="G7DYQ3">
    <property type="interactions" value="190"/>
</dbReference>
<evidence type="ECO:0000256" key="3">
    <source>
        <dbReference type="ARBA" id="ARBA00022801"/>
    </source>
</evidence>
<dbReference type="SUPFAM" id="SSF64182">
    <property type="entry name" value="DHH phosphoesterases"/>
    <property type="match status" value="1"/>
</dbReference>
<dbReference type="Pfam" id="PF02833">
    <property type="entry name" value="DHHA2"/>
    <property type="match status" value="1"/>
</dbReference>
<keyword evidence="7" id="KW-1185">Reference proteome</keyword>
<evidence type="ECO:0000313" key="6">
    <source>
        <dbReference type="EMBL" id="GAA95713.1"/>
    </source>
</evidence>
<keyword evidence="4" id="KW-0464">Manganese</keyword>
<dbReference type="InterPro" id="IPR004097">
    <property type="entry name" value="DHHA2"/>
</dbReference>
<dbReference type="STRING" id="764103.G7DYQ3"/>
<feature type="domain" description="DHHA2" evidence="5">
    <location>
        <begin position="242"/>
        <end position="406"/>
    </location>
</feature>
<reference evidence="6 7" key="2">
    <citation type="journal article" date="2012" name="Open Biol.">
        <title>Characteristics of nucleosomes and linker DNA regions on the genome of the basidiomycete Mixia osmundae revealed by mono- and dinucleosome mapping.</title>
        <authorList>
            <person name="Nishida H."/>
            <person name="Kondo S."/>
            <person name="Matsumoto T."/>
            <person name="Suzuki Y."/>
            <person name="Yoshikawa H."/>
            <person name="Taylor T.D."/>
            <person name="Sugiyama J."/>
        </authorList>
    </citation>
    <scope>NUCLEOTIDE SEQUENCE [LARGE SCALE GENOMIC DNA]</scope>
    <source>
        <strain evidence="7">CBS 9802 / IAM 14324 / JCM 22182 / KY 12970</strain>
    </source>
</reference>
<dbReference type="OMA" id="DYKDWTE"/>
<dbReference type="GO" id="GO:0046872">
    <property type="term" value="F:metal ion binding"/>
    <property type="evidence" value="ECO:0007669"/>
    <property type="project" value="UniProtKB-KW"/>
</dbReference>
<reference evidence="6 7" key="1">
    <citation type="journal article" date="2011" name="J. Gen. Appl. Microbiol.">
        <title>Draft genome sequencing of the enigmatic basidiomycete Mixia osmundae.</title>
        <authorList>
            <person name="Nishida H."/>
            <person name="Nagatsuka Y."/>
            <person name="Sugiyama J."/>
        </authorList>
    </citation>
    <scope>NUCLEOTIDE SEQUENCE [LARGE SCALE GENOMIC DNA]</scope>
    <source>
        <strain evidence="7">CBS 9802 / IAM 14324 / JCM 22182 / KY 12970</strain>
    </source>
</reference>
<proteinExistence type="predicted"/>
<dbReference type="SMART" id="SM01131">
    <property type="entry name" value="DHHA2"/>
    <property type="match status" value="1"/>
</dbReference>
<dbReference type="PANTHER" id="PTHR12112">
    <property type="entry name" value="BNIP - RELATED"/>
    <property type="match status" value="1"/>
</dbReference>
<evidence type="ECO:0000256" key="1">
    <source>
        <dbReference type="ARBA" id="ARBA00001936"/>
    </source>
</evidence>
<gene>
    <name evidence="6" type="primary">Mo02370</name>
    <name evidence="6" type="ORF">E5Q_02370</name>
</gene>
<dbReference type="Proteomes" id="UP000009131">
    <property type="component" value="Unassembled WGS sequence"/>
</dbReference>
<dbReference type="InterPro" id="IPR001667">
    <property type="entry name" value="DDH_dom"/>
</dbReference>
<dbReference type="InterPro" id="IPR038763">
    <property type="entry name" value="DHH_sf"/>
</dbReference>